<sequence>MTAWTRRQALKGIGATTLACPILANAQTALATTVPPSPLTLWYRKPASVWTEALAIGNGRLGAMVFGGIAKDQLQLNEDTLWSGGPYNPVNPDARAALPEVRSLIAQGKYAEAEALVNAKMMGKPVRQMSYQTLGDLWLEFPGLTDAAEYRRDLDLDRAVATTRFRVGDTLYTREVFASPVDQVLVVRLAAQGAGRVDVDVKLSSPHKGVVVKADASDLLFLRGRNGEQHGVAGALRFTCQVRALASGGTVQPGGDHLMVRGAESVVLLLAAATSFRRYDDVSGDPDAITAGQILAAADKPFAEILDSHLNAHRALFRRVSIDLGTSAAAELPTDERISNSAELNDPALAALYHQFGRYLLICSSRPGTQPANLQGIWNDSLKPSWGSKYTININTEMNYWPAEPTSLPELVEPLVSLIRDIAETGARTARDMYDARGWMAHHNTDLWRATAPIDGAKFGMWPVGGAWLCLHLWDHYDYGRDLDFLAKVYPLMKGSAEFFLDTLVEDAKSGYLMTSPSLSPENRHPHGSSLVAGPAMDQQILRDLFDNCIKAAEILGIDAEFREQAAKTRARLAPDKIGKVGQLQEWVEDWDMLAPEIHHRHVSHLYAVYPSGQIDVFDTPELAAAARKSLEIRGDEATGWGIGWRLNLWARLGDAERAHLVLRMLLRPTRTYPNMFDSHPPFQIDGNFGGTAGITEMLLRSRKNEIHLLPALPSAWPKGAISGLRARGAVRVDLSWSGGRLDQALLEARVAGRHRIRLGKHVVEIDLEPRKPVRVTRNGAALAVTPL</sequence>
<reference evidence="4 5" key="1">
    <citation type="submission" date="2017-12" db="EMBL/GenBank/DDBJ databases">
        <title>Genomes of bacteria within cyanobacterial aggregates.</title>
        <authorList>
            <person name="Cai H."/>
        </authorList>
    </citation>
    <scope>NUCLEOTIDE SEQUENCE [LARGE SCALE GENOMIC DNA]</scope>
    <source>
        <strain evidence="4 5">TH16</strain>
    </source>
</reference>
<feature type="domain" description="Glycosyl hydrolase family 95 catalytic" evidence="3">
    <location>
        <begin position="302"/>
        <end position="699"/>
    </location>
</feature>
<dbReference type="Gene3D" id="1.50.10.10">
    <property type="match status" value="1"/>
</dbReference>
<evidence type="ECO:0000259" key="3">
    <source>
        <dbReference type="Pfam" id="PF22124"/>
    </source>
</evidence>
<evidence type="ECO:0000259" key="2">
    <source>
        <dbReference type="Pfam" id="PF21307"/>
    </source>
</evidence>
<evidence type="ECO:0000313" key="5">
    <source>
        <dbReference type="Proteomes" id="UP000234752"/>
    </source>
</evidence>
<keyword evidence="5" id="KW-1185">Reference proteome</keyword>
<feature type="domain" description="Glycosyl hydrolase family 95 N-terminal" evidence="1">
    <location>
        <begin position="41"/>
        <end position="278"/>
    </location>
</feature>
<evidence type="ECO:0000313" key="4">
    <source>
        <dbReference type="EMBL" id="AUN32551.1"/>
    </source>
</evidence>
<dbReference type="PANTHER" id="PTHR31084">
    <property type="entry name" value="ALPHA-L-FUCOSIDASE 2"/>
    <property type="match status" value="1"/>
</dbReference>
<dbReference type="GO" id="GO:0004560">
    <property type="term" value="F:alpha-L-fucosidase activity"/>
    <property type="evidence" value="ECO:0007669"/>
    <property type="project" value="InterPro"/>
</dbReference>
<dbReference type="Pfam" id="PF22124">
    <property type="entry name" value="Glyco_hydro_95_cat"/>
    <property type="match status" value="1"/>
</dbReference>
<protein>
    <submittedName>
        <fullName evidence="4">Uncharacterized protein</fullName>
    </submittedName>
</protein>
<dbReference type="PANTHER" id="PTHR31084:SF0">
    <property type="entry name" value="ALPHA-L-FUCOSIDASE 2"/>
    <property type="match status" value="1"/>
</dbReference>
<dbReference type="Proteomes" id="UP000234752">
    <property type="component" value="Chromosome eg_2"/>
</dbReference>
<dbReference type="GO" id="GO:0005975">
    <property type="term" value="P:carbohydrate metabolic process"/>
    <property type="evidence" value="ECO:0007669"/>
    <property type="project" value="InterPro"/>
</dbReference>
<accession>A0A2K9NHK7</accession>
<dbReference type="Pfam" id="PF14498">
    <property type="entry name" value="Glyco_hyd_65N_2"/>
    <property type="match status" value="1"/>
</dbReference>
<dbReference type="InterPro" id="IPR012341">
    <property type="entry name" value="6hp_glycosidase-like_sf"/>
</dbReference>
<dbReference type="InterPro" id="IPR054363">
    <property type="entry name" value="GH95_cat"/>
</dbReference>
<proteinExistence type="predicted"/>
<dbReference type="InterPro" id="IPR016518">
    <property type="entry name" value="Alpha-L-fucosidase"/>
</dbReference>
<dbReference type="KEGG" id="ncb:C0V82_19600"/>
<dbReference type="InterPro" id="IPR049053">
    <property type="entry name" value="AFCA-like_C"/>
</dbReference>
<dbReference type="InterPro" id="IPR006311">
    <property type="entry name" value="TAT_signal"/>
</dbReference>
<dbReference type="InterPro" id="IPR008928">
    <property type="entry name" value="6-hairpin_glycosidase_sf"/>
</dbReference>
<dbReference type="PIRSF" id="PIRSF007663">
    <property type="entry name" value="UCP007663"/>
    <property type="match status" value="1"/>
</dbReference>
<dbReference type="InterPro" id="IPR027414">
    <property type="entry name" value="GH95_N_dom"/>
</dbReference>
<gene>
    <name evidence="4" type="ORF">C0V82_19600</name>
</gene>
<evidence type="ECO:0000259" key="1">
    <source>
        <dbReference type="Pfam" id="PF14498"/>
    </source>
</evidence>
<dbReference type="EMBL" id="CP025612">
    <property type="protein sequence ID" value="AUN32551.1"/>
    <property type="molecule type" value="Genomic_DNA"/>
</dbReference>
<dbReference type="PROSITE" id="PS51318">
    <property type="entry name" value="TAT"/>
    <property type="match status" value="1"/>
</dbReference>
<name>A0A2K9NHK7_9PROT</name>
<dbReference type="OrthoDB" id="9802600at2"/>
<dbReference type="RefSeq" id="WP_102114084.1">
    <property type="nucleotide sequence ID" value="NZ_BMGN01000007.1"/>
</dbReference>
<organism evidence="4 5">
    <name type="scientific">Niveispirillum cyanobacteriorum</name>
    <dbReference type="NCBI Taxonomy" id="1612173"/>
    <lineage>
        <taxon>Bacteria</taxon>
        <taxon>Pseudomonadati</taxon>
        <taxon>Pseudomonadota</taxon>
        <taxon>Alphaproteobacteria</taxon>
        <taxon>Rhodospirillales</taxon>
        <taxon>Azospirillaceae</taxon>
        <taxon>Niveispirillum</taxon>
    </lineage>
</organism>
<dbReference type="AlphaFoldDB" id="A0A2K9NHK7"/>
<feature type="domain" description="Alpha fucosidase A-like C-terminal" evidence="2">
    <location>
        <begin position="702"/>
        <end position="766"/>
    </location>
</feature>
<dbReference type="Pfam" id="PF21307">
    <property type="entry name" value="Glyco_hydro_95_C"/>
    <property type="match status" value="1"/>
</dbReference>
<dbReference type="SUPFAM" id="SSF48208">
    <property type="entry name" value="Six-hairpin glycosidases"/>
    <property type="match status" value="1"/>
</dbReference>